<feature type="repeat" description="ANK" evidence="3">
    <location>
        <begin position="866"/>
        <end position="898"/>
    </location>
</feature>
<feature type="repeat" description="ANK" evidence="3">
    <location>
        <begin position="1031"/>
        <end position="1063"/>
    </location>
</feature>
<feature type="repeat" description="ANK" evidence="3">
    <location>
        <begin position="803"/>
        <end position="832"/>
    </location>
</feature>
<dbReference type="EMBL" id="NRDI02000003">
    <property type="protein sequence ID" value="KAI1517648.1"/>
    <property type="molecule type" value="Genomic_DNA"/>
</dbReference>
<feature type="repeat" description="ANK" evidence="3">
    <location>
        <begin position="833"/>
        <end position="865"/>
    </location>
</feature>
<feature type="domain" description="Heterokaryon incompatibility" evidence="4">
    <location>
        <begin position="26"/>
        <end position="122"/>
    </location>
</feature>
<name>A0A922T2J3_9PLEO</name>
<feature type="repeat" description="ANK" evidence="3">
    <location>
        <begin position="1166"/>
        <end position="1195"/>
    </location>
</feature>
<feature type="repeat" description="ANK" evidence="3">
    <location>
        <begin position="998"/>
        <end position="1030"/>
    </location>
</feature>
<evidence type="ECO:0000256" key="1">
    <source>
        <dbReference type="ARBA" id="ARBA00022737"/>
    </source>
</evidence>
<protein>
    <submittedName>
        <fullName evidence="7">Ankyrin repeat domain protein</fullName>
    </submittedName>
</protein>
<feature type="repeat" description="ANK" evidence="3">
    <location>
        <begin position="965"/>
        <end position="997"/>
    </location>
</feature>
<keyword evidence="2 3" id="KW-0040">ANK repeat</keyword>
<feature type="repeat" description="ANK" evidence="3">
    <location>
        <begin position="771"/>
        <end position="799"/>
    </location>
</feature>
<feature type="repeat" description="ANK" evidence="3">
    <location>
        <begin position="1196"/>
        <end position="1228"/>
    </location>
</feature>
<feature type="repeat" description="ANK" evidence="3">
    <location>
        <begin position="932"/>
        <end position="964"/>
    </location>
</feature>
<dbReference type="Pfam" id="PF06985">
    <property type="entry name" value="HET"/>
    <property type="match status" value="1"/>
</dbReference>
<evidence type="ECO:0000259" key="5">
    <source>
        <dbReference type="Pfam" id="PF22939"/>
    </source>
</evidence>
<dbReference type="InterPro" id="IPR054471">
    <property type="entry name" value="GPIID_WHD"/>
</dbReference>
<gene>
    <name evidence="7" type="ORF">Ptr86124_002949</name>
</gene>
<sequence>MRLLYTTSDEKLRWTEDLIGEKIPPYAILSHTWKEEQEVTFADLKDLDNAVDINTQSKEGYQKLRFCAQQAKRDGLEHFWVDTCCIDKANNTELSEAINSMFRWYQNARRCYVFLSDVENHALEGDGESAFRKSRWFNRGWTLQELLAPKSVEFFSKEGERLGDKETLKQTIHEITGIPIGALSGSKLSEFDVAERFSWAENRQTTREEDGAYCLLGIFGIYMSLIYGEGKDNAIKRLQRKVQEASEDIAGASVNNTKTRSRSQEVRLGKICSWLSAPDPSTNYHKAHKQRQVETGVWLLESAKLKKWKESAASRLWLYGIPGCGKTILSSTIIENLLQHCHDDISIVTAYFYFDFNDTQKQDPELMLRSLLCQLLQRSVIIPKGVDALFSSCENGQRQPLMHTLLEVTQQTVQDFTQVYVVLDALDECTQRLELMDVLETVARWELNNLHLLMTSRKERDIESSLENYVKEEDTVCLQRNVVDQDIQRYVQQRLSDNKGLAKWNKDAAIRQEIETALMRGARGMFRWAVCQLDTLEKCRNRVMLRKSLTTLPQTLDQTYDRILSAIREEDCEYAMRILQWLTFSARPLSVEEIAEVVAIDVGREPAFDRDEVLEDPLEALNICSSLVTITMNKAEGRWKPAQQIISLAHYSVQEYLVSDRIRQGQAKRYNMQEVECHNAIAKGSLKYLTQLQKPLSKEVLERSALARYSSEFWSSHLRKTGDEIEQVSRLAMSLMAMKEPAYLTWIQLYDPDHPRDEPDVGKSLYSVPMPLYYAANLGLGTITRLLLEQGADVNAQGGVYGNALQAASAGGHEQVVKMLLDKGADVNAQGGEYGNALQAASAGGHEQVVKMLLDKGANVNAQGGEYGNALQAASAEGQEQVVKTLLDNGADVNAQGGFYGNALQAASARGYEQVVKMLLDKGADVNAQDGEYGNALRAASYGGHEQVVKMLLDKGADVNAQGGFYSNALYAASYGGHKQAVKMLLNKGADVNAQGGEYGNALQAASDEGHEQVVKTLLDKGADVNAQGGEYGNALQAASAEGHEQVVKTLLDKGADVNAQGGEYGNALQAASAEGHEQVVKTLLNNGADVNAQGGEYSNALYAASARGHDQLVKMLLDKGADVNAQGGEYGNALQAASARGHEQVVKILLDKGADVNAQGGFYGNALQAALVEGHEQVVKMLLDNGADVNAQGEEYGNALQAASAGGHEQVVKMLLDKGADVNAQGGEYGNALQAASAEGHGQVVKTLLNNGADVNAQGGQYGNALQAALVEGHEQVVKMLLDNGANVNAQGEEYGNALQAASAEGHEQVVKMLLDNGAKVNVQGGVYGNALQAALQGGHEQVVKMLLDKGADVNAQGGEYGNALQAASAGGHEQVVKMLLDKGANVNAQGGEYGNALQAASAKGQEQVVKTLLDNGADVNAQGGFYGNALQAASYGGHEQVVKMLLDKGADVKAQGGAYGNALQAAAYKGKCEVLKLLISNGGTTQFQDPYDRNLLWWAAAGGQTSAVQVLVSWYDCDPRITDKFGRTPFWIATKKGHSAVSELLSEMCGLTSLGQVPSPNCGDNSGSIECDVCTSRISGTNVHYHCRYCSNGDWDVCEDCRIRGAFCVDKAHILVKRTKRDQKWVELTC</sequence>
<dbReference type="SUPFAM" id="SSF48403">
    <property type="entry name" value="Ankyrin repeat"/>
    <property type="match status" value="2"/>
</dbReference>
<keyword evidence="1" id="KW-0677">Repeat</keyword>
<dbReference type="Pfam" id="PF12796">
    <property type="entry name" value="Ank_2"/>
    <property type="match status" value="8"/>
</dbReference>
<feature type="repeat" description="ANK" evidence="3">
    <location>
        <begin position="1130"/>
        <end position="1162"/>
    </location>
</feature>
<dbReference type="Pfam" id="PF13637">
    <property type="entry name" value="Ank_4"/>
    <property type="match status" value="1"/>
</dbReference>
<dbReference type="PANTHER" id="PTHR24173:SF74">
    <property type="entry name" value="ANKYRIN REPEAT DOMAIN-CONTAINING PROTEIN 16"/>
    <property type="match status" value="1"/>
</dbReference>
<feature type="repeat" description="ANK" evidence="3">
    <location>
        <begin position="1229"/>
        <end position="1261"/>
    </location>
</feature>
<dbReference type="InterPro" id="IPR002110">
    <property type="entry name" value="Ankyrin_rpt"/>
</dbReference>
<dbReference type="Gene3D" id="3.40.50.300">
    <property type="entry name" value="P-loop containing nucleotide triphosphate hydrolases"/>
    <property type="match status" value="1"/>
</dbReference>
<evidence type="ECO:0000256" key="3">
    <source>
        <dbReference type="PROSITE-ProRule" id="PRU00023"/>
    </source>
</evidence>
<dbReference type="PANTHER" id="PTHR24173">
    <property type="entry name" value="ANKYRIN REPEAT CONTAINING"/>
    <property type="match status" value="1"/>
</dbReference>
<reference evidence="8" key="1">
    <citation type="journal article" date="2022" name="Microb. Genom.">
        <title>A global pangenome for the wheat fungal pathogen Pyrenophora tritici-repentis and prediction of effector protein structural homology.</title>
        <authorList>
            <person name="Moolhuijzen P.M."/>
            <person name="See P.T."/>
            <person name="Shi G."/>
            <person name="Powell H.R."/>
            <person name="Cockram J."/>
            <person name="Jorgensen L.N."/>
            <person name="Benslimane H."/>
            <person name="Strelkov S.E."/>
            <person name="Turner J."/>
            <person name="Liu Z."/>
            <person name="Moffat C.S."/>
        </authorList>
    </citation>
    <scope>NUCLEOTIDE SEQUENCE [LARGE SCALE GENOMIC DNA]</scope>
</reference>
<dbReference type="Gene3D" id="1.25.40.20">
    <property type="entry name" value="Ankyrin repeat-containing domain"/>
    <property type="match status" value="5"/>
</dbReference>
<accession>A0A922T2J3</accession>
<dbReference type="InterPro" id="IPR027417">
    <property type="entry name" value="P-loop_NTPase"/>
</dbReference>
<feature type="repeat" description="ANK" evidence="3">
    <location>
        <begin position="1295"/>
        <end position="1327"/>
    </location>
</feature>
<comment type="caution">
    <text evidence="7">The sequence shown here is derived from an EMBL/GenBank/DDBJ whole genome shotgun (WGS) entry which is preliminary data.</text>
</comment>
<evidence type="ECO:0000313" key="7">
    <source>
        <dbReference type="EMBL" id="KAI1517648.1"/>
    </source>
</evidence>
<feature type="repeat" description="ANK" evidence="3">
    <location>
        <begin position="902"/>
        <end position="931"/>
    </location>
</feature>
<feature type="domain" description="Nephrocystin 3-like N-terminal" evidence="6">
    <location>
        <begin position="295"/>
        <end position="457"/>
    </location>
</feature>
<feature type="domain" description="GPI inositol-deacylase winged helix" evidence="5">
    <location>
        <begin position="573"/>
        <end position="662"/>
    </location>
</feature>
<dbReference type="SUPFAM" id="SSF52540">
    <property type="entry name" value="P-loop containing nucleoside triphosphate hydrolases"/>
    <property type="match status" value="1"/>
</dbReference>
<feature type="repeat" description="ANK" evidence="3">
    <location>
        <begin position="1394"/>
        <end position="1426"/>
    </location>
</feature>
<organism evidence="7 8">
    <name type="scientific">Pyrenophora tritici-repentis</name>
    <dbReference type="NCBI Taxonomy" id="45151"/>
    <lineage>
        <taxon>Eukaryota</taxon>
        <taxon>Fungi</taxon>
        <taxon>Dikarya</taxon>
        <taxon>Ascomycota</taxon>
        <taxon>Pezizomycotina</taxon>
        <taxon>Dothideomycetes</taxon>
        <taxon>Pleosporomycetidae</taxon>
        <taxon>Pleosporales</taxon>
        <taxon>Pleosporineae</taxon>
        <taxon>Pleosporaceae</taxon>
        <taxon>Pyrenophora</taxon>
    </lineage>
</organism>
<dbReference type="InterPro" id="IPR036770">
    <property type="entry name" value="Ankyrin_rpt-contain_sf"/>
</dbReference>
<dbReference type="InterPro" id="IPR010730">
    <property type="entry name" value="HET"/>
</dbReference>
<feature type="repeat" description="ANK" evidence="3">
    <location>
        <begin position="1331"/>
        <end position="1360"/>
    </location>
</feature>
<dbReference type="Pfam" id="PF00023">
    <property type="entry name" value="Ank"/>
    <property type="match status" value="1"/>
</dbReference>
<proteinExistence type="predicted"/>
<evidence type="ECO:0000259" key="4">
    <source>
        <dbReference type="Pfam" id="PF06985"/>
    </source>
</evidence>
<evidence type="ECO:0000256" key="2">
    <source>
        <dbReference type="ARBA" id="ARBA00023043"/>
    </source>
</evidence>
<evidence type="ECO:0000259" key="6">
    <source>
        <dbReference type="Pfam" id="PF24883"/>
    </source>
</evidence>
<feature type="repeat" description="ANK" evidence="3">
    <location>
        <begin position="1430"/>
        <end position="1459"/>
    </location>
</feature>
<feature type="repeat" description="ANK" evidence="3">
    <location>
        <begin position="1097"/>
        <end position="1129"/>
    </location>
</feature>
<dbReference type="PROSITE" id="PS50088">
    <property type="entry name" value="ANK_REPEAT"/>
    <property type="match status" value="21"/>
</dbReference>
<evidence type="ECO:0000313" key="8">
    <source>
        <dbReference type="Proteomes" id="UP000249757"/>
    </source>
</evidence>
<dbReference type="Pfam" id="PF22939">
    <property type="entry name" value="WHD_GPIID"/>
    <property type="match status" value="1"/>
</dbReference>
<dbReference type="Pfam" id="PF24883">
    <property type="entry name" value="NPHP3_N"/>
    <property type="match status" value="1"/>
</dbReference>
<dbReference type="Proteomes" id="UP000249757">
    <property type="component" value="Unassembled WGS sequence"/>
</dbReference>
<feature type="repeat" description="ANK" evidence="3">
    <location>
        <begin position="1361"/>
        <end position="1393"/>
    </location>
</feature>
<feature type="repeat" description="ANK" evidence="3">
    <location>
        <begin position="1064"/>
        <end position="1096"/>
    </location>
</feature>
<feature type="repeat" description="ANK" evidence="3">
    <location>
        <begin position="1262"/>
        <end position="1294"/>
    </location>
</feature>
<dbReference type="PROSITE" id="PS50297">
    <property type="entry name" value="ANK_REP_REGION"/>
    <property type="match status" value="21"/>
</dbReference>
<dbReference type="SMART" id="SM00248">
    <property type="entry name" value="ANK"/>
    <property type="match status" value="24"/>
</dbReference>
<keyword evidence="8" id="KW-1185">Reference proteome</keyword>
<dbReference type="InterPro" id="IPR056884">
    <property type="entry name" value="NPHP3-like_N"/>
</dbReference>